<dbReference type="Gene3D" id="1.20.120.330">
    <property type="entry name" value="Nucleotidyltransferases domain 2"/>
    <property type="match status" value="1"/>
</dbReference>
<evidence type="ECO:0000313" key="2">
    <source>
        <dbReference type="Proteomes" id="UP001055111"/>
    </source>
</evidence>
<accession>A0AA37I5J8</accession>
<sequence>MSIGVADLIGLAQRLSAGDSECEWRSGASRAYYAAYHKALLVADKCLPRNPFLAGEHQRLADRYIAEGKKGKALAYVLIDLKKVRTLADYHLTESFRQHDATDLVANCIAFLPRADEFATRQTNGTSAAV</sequence>
<evidence type="ECO:0000313" key="1">
    <source>
        <dbReference type="EMBL" id="GJH22882.1"/>
    </source>
</evidence>
<dbReference type="Proteomes" id="UP001055111">
    <property type="component" value="Unassembled WGS sequence"/>
</dbReference>
<gene>
    <name evidence="1" type="ORF">CBA19CS42_00220</name>
</gene>
<dbReference type="AlphaFoldDB" id="A0AA37I5J8"/>
<proteinExistence type="predicted"/>
<reference evidence="1" key="1">
    <citation type="submission" date="2022-09" db="EMBL/GenBank/DDBJ databases">
        <title>Isolation and characterization of 3-chlorobenzoate degrading bacteria from soils in Shizuoka.</title>
        <authorList>
            <person name="Ifat A."/>
            <person name="Ogawa N."/>
            <person name="Kimbara K."/>
            <person name="Moriuchi R."/>
            <person name="Dohra H."/>
            <person name="Shintani M."/>
        </authorList>
    </citation>
    <scope>NUCLEOTIDE SEQUENCE</scope>
    <source>
        <strain evidence="1">19CS4-2</strain>
    </source>
</reference>
<comment type="caution">
    <text evidence="1">The sequence shown here is derived from an EMBL/GenBank/DDBJ whole genome shotgun (WGS) entry which is preliminary data.</text>
</comment>
<protein>
    <recommendedName>
        <fullName evidence="3">HEPN domain-containing protein</fullName>
    </recommendedName>
</protein>
<evidence type="ECO:0008006" key="3">
    <source>
        <dbReference type="Google" id="ProtNLM"/>
    </source>
</evidence>
<name>A0AA37I5J8_9BURK</name>
<dbReference type="EMBL" id="BPUS01000001">
    <property type="protein sequence ID" value="GJH22882.1"/>
    <property type="molecule type" value="Genomic_DNA"/>
</dbReference>
<organism evidence="1 2">
    <name type="scientific">Caballeronia novacaledonica</name>
    <dbReference type="NCBI Taxonomy" id="1544861"/>
    <lineage>
        <taxon>Bacteria</taxon>
        <taxon>Pseudomonadati</taxon>
        <taxon>Pseudomonadota</taxon>
        <taxon>Betaproteobacteria</taxon>
        <taxon>Burkholderiales</taxon>
        <taxon>Burkholderiaceae</taxon>
        <taxon>Caballeronia</taxon>
    </lineage>
</organism>
<dbReference type="RefSeq" id="WP_238209356.1">
    <property type="nucleotide sequence ID" value="NZ_BPUS01000001.1"/>
</dbReference>